<dbReference type="Proteomes" id="UP000176558">
    <property type="component" value="Unassembled WGS sequence"/>
</dbReference>
<dbReference type="InterPro" id="IPR025275">
    <property type="entry name" value="DUF4015"/>
</dbReference>
<dbReference type="Pfam" id="PF13200">
    <property type="entry name" value="DUF4015"/>
    <property type="match status" value="1"/>
</dbReference>
<feature type="domain" description="DUF4015" evidence="1">
    <location>
        <begin position="71"/>
        <end position="410"/>
    </location>
</feature>
<dbReference type="Gene3D" id="3.20.20.80">
    <property type="entry name" value="Glycosidases"/>
    <property type="match status" value="1"/>
</dbReference>
<accession>A0A1G2UUK6</accession>
<organism evidence="2 3">
    <name type="scientific">Candidatus Zambryskibacteria bacterium RIFCSPLOWO2_12_FULL_39_23</name>
    <dbReference type="NCBI Taxonomy" id="1802776"/>
    <lineage>
        <taxon>Bacteria</taxon>
        <taxon>Candidatus Zambryskiibacteriota</taxon>
    </lineage>
</organism>
<protein>
    <recommendedName>
        <fullName evidence="1">DUF4015 domain-containing protein</fullName>
    </recommendedName>
</protein>
<proteinExistence type="predicted"/>
<dbReference type="InterPro" id="IPR017853">
    <property type="entry name" value="GH"/>
</dbReference>
<evidence type="ECO:0000259" key="1">
    <source>
        <dbReference type="Pfam" id="PF13200"/>
    </source>
</evidence>
<reference evidence="2 3" key="1">
    <citation type="journal article" date="2016" name="Nat. Commun.">
        <title>Thousands of microbial genomes shed light on interconnected biogeochemical processes in an aquifer system.</title>
        <authorList>
            <person name="Anantharaman K."/>
            <person name="Brown C.T."/>
            <person name="Hug L.A."/>
            <person name="Sharon I."/>
            <person name="Castelle C.J."/>
            <person name="Probst A.J."/>
            <person name="Thomas B.C."/>
            <person name="Singh A."/>
            <person name="Wilkins M.J."/>
            <person name="Karaoz U."/>
            <person name="Brodie E.L."/>
            <person name="Williams K.H."/>
            <person name="Hubbard S.S."/>
            <person name="Banfield J.F."/>
        </authorList>
    </citation>
    <scope>NUCLEOTIDE SEQUENCE [LARGE SCALE GENOMIC DNA]</scope>
</reference>
<gene>
    <name evidence="2" type="ORF">A3G99_00490</name>
</gene>
<comment type="caution">
    <text evidence="2">The sequence shown here is derived from an EMBL/GenBank/DDBJ whole genome shotgun (WGS) entry which is preliminary data.</text>
</comment>
<sequence>MRAILAKNRQAVLLSVVLLFFLVFFFILLPKALSDHYVFSLENSTSSLSAIAPEKIIFTPSYVSTPKPVKGIYLTSWTASNVKLRNDLVKLIDDTEINAIVIDIKDYSGKIVFPVENAALKQYGSEDIRNPDLREFIESLHKKSIYVIARIAVFQDAYFVKFRPDLAVKNLAGEAVWKDYKGISWIDPGSREYWDYIVLLSKEARKIGFDEINFDYIRFPSDGNMQDISYPWSSTTPKTLVMKSFFAYLRDSLIPLGDASGEERLKISADLFGMTTSAKDDMGIGQLLENTFPYFDYVSPMVYPSHYSSNFQGFQNPAKYPYEVVHFSMMSAVDRASKMNMVTTTTEIINDTTTKVSHIEDLNYKEKLRPWLQDFNLGADYGSAEVRAEIKATYDAGLDSWMLWSASNKYTSDALE</sequence>
<dbReference type="SUPFAM" id="SSF51445">
    <property type="entry name" value="(Trans)glycosidases"/>
    <property type="match status" value="1"/>
</dbReference>
<dbReference type="EMBL" id="MHWT01000005">
    <property type="protein sequence ID" value="OHB13056.1"/>
    <property type="molecule type" value="Genomic_DNA"/>
</dbReference>
<evidence type="ECO:0000313" key="2">
    <source>
        <dbReference type="EMBL" id="OHB13056.1"/>
    </source>
</evidence>
<dbReference type="AlphaFoldDB" id="A0A1G2UUK6"/>
<evidence type="ECO:0000313" key="3">
    <source>
        <dbReference type="Proteomes" id="UP000176558"/>
    </source>
</evidence>
<name>A0A1G2UUK6_9BACT</name>